<evidence type="ECO:0000313" key="2">
    <source>
        <dbReference type="EMBL" id="SHF67917.1"/>
    </source>
</evidence>
<dbReference type="Proteomes" id="UP000184327">
    <property type="component" value="Unassembled WGS sequence"/>
</dbReference>
<evidence type="ECO:0000256" key="1">
    <source>
        <dbReference type="SAM" id="MobiDB-lite"/>
    </source>
</evidence>
<keyword evidence="3" id="KW-1185">Reference proteome</keyword>
<protein>
    <submittedName>
        <fullName evidence="2">Uncharacterized protein</fullName>
    </submittedName>
</protein>
<evidence type="ECO:0000313" key="3">
    <source>
        <dbReference type="Proteomes" id="UP000184327"/>
    </source>
</evidence>
<dbReference type="EMBL" id="FQUZ01000034">
    <property type="protein sequence ID" value="SHF67917.1"/>
    <property type="molecule type" value="Genomic_DNA"/>
</dbReference>
<dbReference type="STRING" id="1122156.SAMN02745117_02419"/>
<dbReference type="OrthoDB" id="8480059at2"/>
<reference evidence="2 3" key="1">
    <citation type="submission" date="2016-11" db="EMBL/GenBank/DDBJ databases">
        <authorList>
            <person name="Jaros S."/>
            <person name="Januszkiewicz K."/>
            <person name="Wedrychowicz H."/>
        </authorList>
    </citation>
    <scope>NUCLEOTIDE SEQUENCE [LARGE SCALE GENOMIC DNA]</scope>
    <source>
        <strain evidence="2 3">DSM 16112</strain>
    </source>
</reference>
<accession>A0A1M5DLR0</accession>
<organism evidence="2 3">
    <name type="scientific">Lampropedia hyalina DSM 16112</name>
    <dbReference type="NCBI Taxonomy" id="1122156"/>
    <lineage>
        <taxon>Bacteria</taxon>
        <taxon>Pseudomonadati</taxon>
        <taxon>Pseudomonadota</taxon>
        <taxon>Betaproteobacteria</taxon>
        <taxon>Burkholderiales</taxon>
        <taxon>Comamonadaceae</taxon>
        <taxon>Lampropedia</taxon>
    </lineage>
</organism>
<name>A0A1M5DLR0_9BURK</name>
<proteinExistence type="predicted"/>
<dbReference type="RefSeq" id="WP_073356931.1">
    <property type="nucleotide sequence ID" value="NZ_FQUZ01000034.1"/>
</dbReference>
<feature type="region of interest" description="Disordered" evidence="1">
    <location>
        <begin position="1"/>
        <end position="31"/>
    </location>
</feature>
<gene>
    <name evidence="2" type="ORF">SAMN02745117_02419</name>
</gene>
<dbReference type="AlphaFoldDB" id="A0A1M5DLR0"/>
<sequence length="66" mass="7337">MTKLRQDDQAEPCFITDGPPSNDLPIPPHRTMNLPQILAGLTDDELARWPGDLADAEREKRRKAGG</sequence>